<dbReference type="AlphaFoldDB" id="X1T7D5"/>
<proteinExistence type="predicted"/>
<reference evidence="1" key="1">
    <citation type="journal article" date="2014" name="Front. Microbiol.">
        <title>High frequency of phylogenetically diverse reductive dehalogenase-homologous genes in deep subseafloor sedimentary metagenomes.</title>
        <authorList>
            <person name="Kawai M."/>
            <person name="Futagami T."/>
            <person name="Toyoda A."/>
            <person name="Takaki Y."/>
            <person name="Nishi S."/>
            <person name="Hori S."/>
            <person name="Arai W."/>
            <person name="Tsubouchi T."/>
            <person name="Morono Y."/>
            <person name="Uchiyama I."/>
            <person name="Ito T."/>
            <person name="Fujiyama A."/>
            <person name="Inagaki F."/>
            <person name="Takami H."/>
        </authorList>
    </citation>
    <scope>NUCLEOTIDE SEQUENCE</scope>
    <source>
        <strain evidence="1">Expedition CK06-06</strain>
    </source>
</reference>
<comment type="caution">
    <text evidence="1">The sequence shown here is derived from an EMBL/GenBank/DDBJ whole genome shotgun (WGS) entry which is preliminary data.</text>
</comment>
<protein>
    <submittedName>
        <fullName evidence="1">Uncharacterized protein</fullName>
    </submittedName>
</protein>
<gene>
    <name evidence="1" type="ORF">S12H4_17884</name>
</gene>
<organism evidence="1">
    <name type="scientific">marine sediment metagenome</name>
    <dbReference type="NCBI Taxonomy" id="412755"/>
    <lineage>
        <taxon>unclassified sequences</taxon>
        <taxon>metagenomes</taxon>
        <taxon>ecological metagenomes</taxon>
    </lineage>
</organism>
<name>X1T7D5_9ZZZZ</name>
<evidence type="ECO:0000313" key="1">
    <source>
        <dbReference type="EMBL" id="GAI87301.1"/>
    </source>
</evidence>
<dbReference type="EMBL" id="BARW01008786">
    <property type="protein sequence ID" value="GAI87301.1"/>
    <property type="molecule type" value="Genomic_DNA"/>
</dbReference>
<accession>X1T7D5</accession>
<sequence length="217" mass="23436">MLKPGDPSATFLVGDGDDDAFETGSGLFRRTEVHISVSADPNPLAISYTCGGFRFPNVTIPQASTINTATFSGYIYDAAWDRIKGVIYGNNVDNPLDFLANANIITVAQRPRTAANVAWVFENLPIGWNVSPSIVSIIQELVNRPLWVSGNAVVLLFIMDTDVIRACRFYAIEQAAGFAARLAVDWTPPAPPPAPPENPLIGKPLIGADIIQKAKIR</sequence>